<name>Q2SK90_HAHCH</name>
<accession>Q2SK90</accession>
<dbReference type="Proteomes" id="UP000000238">
    <property type="component" value="Chromosome"/>
</dbReference>
<sequence length="218" mass="23048">MANIAVVLSGCGYLDGAEIYESVITLLALDSNDAKYQCFAPDINLVQVVNHISGEPVPGASRNVLLESARLARGDIKELAELNPDEFDALIFPGGFGAAKNLSTFAVDGVDMKILPQVERVAKAFAEAGKPAGYVCIAPTMIPHIYGAGVKCTIGDNRDVAGAIESMGGQHVNCAVDDVVVDEERKVVSTPAYMLASRISEAAAGIEKLVRQILTWVD</sequence>
<gene>
    <name evidence="2" type="ordered locus">HCH_02105</name>
</gene>
<evidence type="ECO:0000313" key="2">
    <source>
        <dbReference type="EMBL" id="ABC28934.1"/>
    </source>
</evidence>
<dbReference type="EMBL" id="CP000155">
    <property type="protein sequence ID" value="ABC28934.1"/>
    <property type="molecule type" value="Genomic_DNA"/>
</dbReference>
<comment type="catalytic activity">
    <reaction evidence="1">
        <text>glyoxal + H2O = glycolate + H(+)</text>
        <dbReference type="Rhea" id="RHEA:51672"/>
        <dbReference type="ChEBI" id="CHEBI:15377"/>
        <dbReference type="ChEBI" id="CHEBI:15378"/>
        <dbReference type="ChEBI" id="CHEBI:29805"/>
        <dbReference type="ChEBI" id="CHEBI:34779"/>
    </reaction>
</comment>
<dbReference type="RefSeq" id="WP_011396005.1">
    <property type="nucleotide sequence ID" value="NC_007645.1"/>
</dbReference>
<dbReference type="GO" id="GO:0016829">
    <property type="term" value="F:lyase activity"/>
    <property type="evidence" value="ECO:0007669"/>
    <property type="project" value="UniProtKB-UniRule"/>
</dbReference>
<organism evidence="2 3">
    <name type="scientific">Hahella chejuensis (strain KCTC 2396)</name>
    <dbReference type="NCBI Taxonomy" id="349521"/>
    <lineage>
        <taxon>Bacteria</taxon>
        <taxon>Pseudomonadati</taxon>
        <taxon>Pseudomonadota</taxon>
        <taxon>Gammaproteobacteria</taxon>
        <taxon>Oceanospirillales</taxon>
        <taxon>Hahellaceae</taxon>
        <taxon>Hahella</taxon>
    </lineage>
</organism>
<dbReference type="NCBIfam" id="NF008747">
    <property type="entry name" value="PRK11780.1"/>
    <property type="match status" value="1"/>
</dbReference>
<dbReference type="Gene3D" id="3.40.50.880">
    <property type="match status" value="1"/>
</dbReference>
<dbReference type="OrthoDB" id="5605062at2"/>
<dbReference type="KEGG" id="hch:HCH_02105"/>
<dbReference type="eggNOG" id="COG3155">
    <property type="taxonomic scope" value="Bacteria"/>
</dbReference>
<dbReference type="PANTHER" id="PTHR10224:SF12">
    <property type="entry name" value="GLYOXALASE ELBB"/>
    <property type="match status" value="1"/>
</dbReference>
<dbReference type="InterPro" id="IPR026041">
    <property type="entry name" value="ElbB"/>
</dbReference>
<keyword evidence="3" id="KW-1185">Reference proteome</keyword>
<dbReference type="PANTHER" id="PTHR10224">
    <property type="entry name" value="ES1 PROTEIN HOMOLOG, MITOCHONDRIAL"/>
    <property type="match status" value="1"/>
</dbReference>
<dbReference type="CDD" id="cd03133">
    <property type="entry name" value="GATase1_ES1"/>
    <property type="match status" value="1"/>
</dbReference>
<protein>
    <recommendedName>
        <fullName evidence="1">Glyoxalase</fullName>
    </recommendedName>
</protein>
<evidence type="ECO:0000313" key="3">
    <source>
        <dbReference type="Proteomes" id="UP000000238"/>
    </source>
</evidence>
<proteinExistence type="inferred from homology"/>
<dbReference type="AlphaFoldDB" id="Q2SK90"/>
<reference evidence="2 3" key="1">
    <citation type="journal article" date="2005" name="Nucleic Acids Res.">
        <title>Genomic blueprint of Hahella chejuensis, a marine microbe producing an algicidal agent.</title>
        <authorList>
            <person name="Jeong H."/>
            <person name="Yim J.H."/>
            <person name="Lee C."/>
            <person name="Choi S.-H."/>
            <person name="Park Y.K."/>
            <person name="Yoon S.H."/>
            <person name="Hur C.-G."/>
            <person name="Kang H.-Y."/>
            <person name="Kim D."/>
            <person name="Lee H.H."/>
            <person name="Park K.H."/>
            <person name="Park S.-H."/>
            <person name="Park H.-S."/>
            <person name="Lee H.K."/>
            <person name="Oh T.K."/>
            <person name="Kim J.F."/>
        </authorList>
    </citation>
    <scope>NUCLEOTIDE SEQUENCE [LARGE SCALE GENOMIC DNA]</scope>
    <source>
        <strain evidence="2 3">KCTC 2396</strain>
    </source>
</reference>
<evidence type="ECO:0000256" key="1">
    <source>
        <dbReference type="PIRNR" id="PIRNR006320"/>
    </source>
</evidence>
<dbReference type="HOGENOM" id="CLU_072952_1_0_6"/>
<keyword evidence="1" id="KW-0456">Lyase</keyword>
<dbReference type="STRING" id="349521.HCH_02105"/>
<dbReference type="InterPro" id="IPR029062">
    <property type="entry name" value="Class_I_gatase-like"/>
</dbReference>
<dbReference type="PIRSF" id="PIRSF006320">
    <property type="entry name" value="Elb2"/>
    <property type="match status" value="1"/>
</dbReference>
<comment type="function">
    <text evidence="1">Displays glyoxalase activity, catalyzing the conversion of glyoxal to glycolate.</text>
</comment>
<comment type="similarity">
    <text evidence="1">Belongs to the peptidase C56 family.</text>
</comment>
<dbReference type="SUPFAM" id="SSF52317">
    <property type="entry name" value="Class I glutamine amidotransferase-like"/>
    <property type="match status" value="1"/>
</dbReference>